<dbReference type="EMBL" id="AP022558">
    <property type="protein sequence ID" value="BBW98865.1"/>
    <property type="molecule type" value="Genomic_DNA"/>
</dbReference>
<accession>A0A679FVY2</accession>
<dbReference type="Pfam" id="PF11753">
    <property type="entry name" value="DUF3310"/>
    <property type="match status" value="1"/>
</dbReference>
<sequence>METIDYIQAKLSNEQFEGYLAGNVMKYISRYRYKNGLEDLQKAQWYLSRLIDHVQSTLDHGR</sequence>
<dbReference type="Proteomes" id="UP000501421">
    <property type="component" value="Plasmid pGspE55-1"/>
</dbReference>
<reference evidence="2" key="1">
    <citation type="journal article" date="2020" name="Microbiol. Resour. Announc.">
        <title>Complete Genome Sequence of Geobacillus sp. Strain E55-1, Isolated from Mine Geyser in Japan.</title>
        <authorList>
            <person name="Miyazaki K."/>
            <person name="Hase E."/>
            <person name="Tokito N."/>
        </authorList>
    </citation>
    <scope>NUCLEOTIDE SEQUENCE [LARGE SCALE GENOMIC DNA]</scope>
    <source>
        <strain evidence="2">E55-1</strain>
        <plasmid evidence="2">pGspE55-1</plasmid>
    </source>
</reference>
<keyword evidence="1" id="KW-0614">Plasmid</keyword>
<organism evidence="1 2">
    <name type="scientific">Geobacillus subterraneus</name>
    <dbReference type="NCBI Taxonomy" id="129338"/>
    <lineage>
        <taxon>Bacteria</taxon>
        <taxon>Bacillati</taxon>
        <taxon>Bacillota</taxon>
        <taxon>Bacilli</taxon>
        <taxon>Bacillales</taxon>
        <taxon>Anoxybacillaceae</taxon>
        <taxon>Geobacillus</taxon>
    </lineage>
</organism>
<protein>
    <recommendedName>
        <fullName evidence="3">DUF3310 domain-containing protein</fullName>
    </recommendedName>
</protein>
<dbReference type="RefSeq" id="WP_244319439.1">
    <property type="nucleotide sequence ID" value="NZ_AP022558.1"/>
</dbReference>
<proteinExistence type="predicted"/>
<evidence type="ECO:0000313" key="2">
    <source>
        <dbReference type="Proteomes" id="UP000501421"/>
    </source>
</evidence>
<keyword evidence="2" id="KW-1185">Reference proteome</keyword>
<evidence type="ECO:0000313" key="1">
    <source>
        <dbReference type="EMBL" id="BBW98865.1"/>
    </source>
</evidence>
<gene>
    <name evidence="1" type="ORF">GsuE55_36980</name>
</gene>
<dbReference type="AlphaFoldDB" id="A0A679FVY2"/>
<name>A0A679FVY2_9BACL</name>
<dbReference type="InterPro" id="IPR021739">
    <property type="entry name" value="SaV-like"/>
</dbReference>
<geneLocation type="plasmid" evidence="1 2">
    <name>pGspE55-1</name>
</geneLocation>
<evidence type="ECO:0008006" key="3">
    <source>
        <dbReference type="Google" id="ProtNLM"/>
    </source>
</evidence>